<feature type="domain" description="Carbohydrate kinase PfkB" evidence="6">
    <location>
        <begin position="6"/>
        <end position="298"/>
    </location>
</feature>
<dbReference type="EC" id="2.7.1.4" evidence="7"/>
<dbReference type="PANTHER" id="PTHR43085:SF1">
    <property type="entry name" value="PSEUDOURIDINE KINASE-RELATED"/>
    <property type="match status" value="1"/>
</dbReference>
<reference evidence="8" key="2">
    <citation type="submission" date="2020-08" db="EMBL/GenBank/DDBJ databases">
        <title>The Agave Microbiome: Exploring the role of microbial communities in plant adaptations to desert environments.</title>
        <authorList>
            <person name="Partida-Martinez L.P."/>
        </authorList>
    </citation>
    <scope>NUCLEOTIDE SEQUENCE [LARGE SCALE GENOMIC DNA]</scope>
    <source>
        <strain evidence="8">AT2.8</strain>
    </source>
</reference>
<dbReference type="GO" id="GO:0005524">
    <property type="term" value="F:ATP binding"/>
    <property type="evidence" value="ECO:0007669"/>
    <property type="project" value="UniProtKB-KW"/>
</dbReference>
<dbReference type="InterPro" id="IPR050306">
    <property type="entry name" value="PfkB_Carbo_kinase"/>
</dbReference>
<dbReference type="Pfam" id="PF00294">
    <property type="entry name" value="PfkB"/>
    <property type="match status" value="1"/>
</dbReference>
<sequence length="311" mass="35048">MENQGVISLGEAFVDYISTDRNNTKFWQLLGGATVNLAVGTSRLGLPTYYLCKFGTDSNGQFVEQELKKEGVNLEFSVRTETKRMCGVYVHLTESGERNFHSYVNQTPDEVLAEEELERELFEKTRIFYFGSGTLFQKKLKKTTEAALRYAKETSNLIAFDANLRLKRWESEHHCRETVVSFLKQATIVKLAEDELNFLTETNSLEDGLEKILKWNIPYLFITMGGKGAYGVMEGDKVFSPAPKVDTIDTTGAGDAFMAGLLYCFHEKGMPRGTTRLTEYLQFANRVGAQATTGLGSLTSRIDLTELKKHF</sequence>
<dbReference type="InterPro" id="IPR011611">
    <property type="entry name" value="PfkB_dom"/>
</dbReference>
<accession>A0A852TLG9</accession>
<evidence type="ECO:0000256" key="1">
    <source>
        <dbReference type="ARBA" id="ARBA00010688"/>
    </source>
</evidence>
<keyword evidence="2 7" id="KW-0808">Transferase</keyword>
<dbReference type="InterPro" id="IPR029056">
    <property type="entry name" value="Ribokinase-like"/>
</dbReference>
<reference evidence="8" key="1">
    <citation type="submission" date="2020-07" db="EMBL/GenBank/DDBJ databases">
        <authorList>
            <person name="Partida-Martinez L."/>
            <person name="Huntemann M."/>
            <person name="Clum A."/>
            <person name="Wang J."/>
            <person name="Palaniappan K."/>
            <person name="Ritter S."/>
            <person name="Chen I.-M."/>
            <person name="Stamatis D."/>
            <person name="Reddy T."/>
            <person name="O'Malley R."/>
            <person name="Daum C."/>
            <person name="Shapiro N."/>
            <person name="Ivanova N."/>
            <person name="Kyrpides N."/>
            <person name="Woyke T."/>
        </authorList>
    </citation>
    <scope>NUCLEOTIDE SEQUENCE [LARGE SCALE GENOMIC DNA]</scope>
    <source>
        <strain evidence="8">AT2.8</strain>
    </source>
</reference>
<protein>
    <submittedName>
        <fullName evidence="7">Fructokinase</fullName>
        <ecNumber evidence="7">2.7.1.4</ecNumber>
    </submittedName>
</protein>
<evidence type="ECO:0000256" key="2">
    <source>
        <dbReference type="ARBA" id="ARBA00022679"/>
    </source>
</evidence>
<evidence type="ECO:0000256" key="3">
    <source>
        <dbReference type="ARBA" id="ARBA00022741"/>
    </source>
</evidence>
<evidence type="ECO:0000256" key="4">
    <source>
        <dbReference type="ARBA" id="ARBA00022777"/>
    </source>
</evidence>
<dbReference type="SUPFAM" id="SSF53613">
    <property type="entry name" value="Ribokinase-like"/>
    <property type="match status" value="1"/>
</dbReference>
<keyword evidence="3" id="KW-0547">Nucleotide-binding</keyword>
<dbReference type="InterPro" id="IPR002173">
    <property type="entry name" value="Carboh/pur_kinase_PfkB_CS"/>
</dbReference>
<dbReference type="EMBL" id="JACCBX010000013">
    <property type="protein sequence ID" value="NYE08367.1"/>
    <property type="molecule type" value="Genomic_DNA"/>
</dbReference>
<evidence type="ECO:0000313" key="8">
    <source>
        <dbReference type="Proteomes" id="UP000548423"/>
    </source>
</evidence>
<dbReference type="AlphaFoldDB" id="A0A852TLG9"/>
<name>A0A852TLG9_9BACI</name>
<keyword evidence="5" id="KW-0067">ATP-binding</keyword>
<dbReference type="PROSITE" id="PS00584">
    <property type="entry name" value="PFKB_KINASES_2"/>
    <property type="match status" value="1"/>
</dbReference>
<keyword evidence="4" id="KW-0418">Kinase</keyword>
<dbReference type="Proteomes" id="UP000548423">
    <property type="component" value="Unassembled WGS sequence"/>
</dbReference>
<dbReference type="GO" id="GO:0008865">
    <property type="term" value="F:fructokinase activity"/>
    <property type="evidence" value="ECO:0007669"/>
    <property type="project" value="UniProtKB-EC"/>
</dbReference>
<proteinExistence type="inferred from homology"/>
<dbReference type="PANTHER" id="PTHR43085">
    <property type="entry name" value="HEXOKINASE FAMILY MEMBER"/>
    <property type="match status" value="1"/>
</dbReference>
<comment type="similarity">
    <text evidence="1">Belongs to the carbohydrate kinase PfkB family.</text>
</comment>
<gene>
    <name evidence="7" type="ORF">F4694_005211</name>
</gene>
<evidence type="ECO:0000259" key="6">
    <source>
        <dbReference type="Pfam" id="PF00294"/>
    </source>
</evidence>
<dbReference type="CDD" id="cd01167">
    <property type="entry name" value="bac_FRK"/>
    <property type="match status" value="1"/>
</dbReference>
<evidence type="ECO:0000313" key="7">
    <source>
        <dbReference type="EMBL" id="NYE08367.1"/>
    </source>
</evidence>
<dbReference type="Gene3D" id="3.40.1190.20">
    <property type="match status" value="1"/>
</dbReference>
<evidence type="ECO:0000256" key="5">
    <source>
        <dbReference type="ARBA" id="ARBA00022840"/>
    </source>
</evidence>
<organism evidence="7 8">
    <name type="scientific">Neobacillus niacini</name>
    <dbReference type="NCBI Taxonomy" id="86668"/>
    <lineage>
        <taxon>Bacteria</taxon>
        <taxon>Bacillati</taxon>
        <taxon>Bacillota</taxon>
        <taxon>Bacilli</taxon>
        <taxon>Bacillales</taxon>
        <taxon>Bacillaceae</taxon>
        <taxon>Neobacillus</taxon>
    </lineage>
</organism>
<comment type="caution">
    <text evidence="7">The sequence shown here is derived from an EMBL/GenBank/DDBJ whole genome shotgun (WGS) entry which is preliminary data.</text>
</comment>